<dbReference type="GeneID" id="54469204"/>
<feature type="region of interest" description="Disordered" evidence="1">
    <location>
        <begin position="79"/>
        <end position="98"/>
    </location>
</feature>
<evidence type="ECO:0000313" key="4">
    <source>
        <dbReference type="RefSeq" id="XP_033573963.1"/>
    </source>
</evidence>
<dbReference type="AlphaFoldDB" id="A0A6A6YEH2"/>
<gene>
    <name evidence="2 4" type="ORF">BDZ99DRAFT_573678</name>
</gene>
<protein>
    <submittedName>
        <fullName evidence="2 4">Uncharacterized protein</fullName>
    </submittedName>
</protein>
<dbReference type="EMBL" id="MU003706">
    <property type="protein sequence ID" value="KAF2806999.1"/>
    <property type="molecule type" value="Genomic_DNA"/>
</dbReference>
<reference evidence="2 4" key="1">
    <citation type="journal article" date="2020" name="Stud. Mycol.">
        <title>101 Dothideomycetes genomes: a test case for predicting lifestyles and emergence of pathogens.</title>
        <authorList>
            <person name="Haridas S."/>
            <person name="Albert R."/>
            <person name="Binder M."/>
            <person name="Bloem J."/>
            <person name="Labutti K."/>
            <person name="Salamov A."/>
            <person name="Andreopoulos B."/>
            <person name="Baker S."/>
            <person name="Barry K."/>
            <person name="Bills G."/>
            <person name="Bluhm B."/>
            <person name="Cannon C."/>
            <person name="Castanera R."/>
            <person name="Culley D."/>
            <person name="Daum C."/>
            <person name="Ezra D."/>
            <person name="Gonzalez J."/>
            <person name="Henrissat B."/>
            <person name="Kuo A."/>
            <person name="Liang C."/>
            <person name="Lipzen A."/>
            <person name="Lutzoni F."/>
            <person name="Magnuson J."/>
            <person name="Mondo S."/>
            <person name="Nolan M."/>
            <person name="Ohm R."/>
            <person name="Pangilinan J."/>
            <person name="Park H.-J."/>
            <person name="Ramirez L."/>
            <person name="Alfaro M."/>
            <person name="Sun H."/>
            <person name="Tritt A."/>
            <person name="Yoshinaga Y."/>
            <person name="Zwiers L.-H."/>
            <person name="Turgeon B."/>
            <person name="Goodwin S."/>
            <person name="Spatafora J."/>
            <person name="Crous P."/>
            <person name="Grigoriev I."/>
        </authorList>
    </citation>
    <scope>NUCLEOTIDE SEQUENCE</scope>
    <source>
        <strain evidence="2 4">CBS 304.34</strain>
    </source>
</reference>
<accession>A0A6A6YEH2</accession>
<proteinExistence type="predicted"/>
<name>A0A6A6YEH2_9PEZI</name>
<feature type="compositionally biased region" description="Low complexity" evidence="1">
    <location>
        <begin position="20"/>
        <end position="49"/>
    </location>
</feature>
<dbReference type="RefSeq" id="XP_033573963.1">
    <property type="nucleotide sequence ID" value="XM_033728311.1"/>
</dbReference>
<dbReference type="Proteomes" id="UP000504636">
    <property type="component" value="Unplaced"/>
</dbReference>
<feature type="compositionally biased region" description="Polar residues" evidence="1">
    <location>
        <begin position="83"/>
        <end position="98"/>
    </location>
</feature>
<reference evidence="4" key="2">
    <citation type="submission" date="2020-04" db="EMBL/GenBank/DDBJ databases">
        <authorList>
            <consortium name="NCBI Genome Project"/>
        </authorList>
    </citation>
    <scope>NUCLEOTIDE SEQUENCE</scope>
    <source>
        <strain evidence="4">CBS 304.34</strain>
    </source>
</reference>
<feature type="region of interest" description="Disordered" evidence="1">
    <location>
        <begin position="1"/>
        <end position="61"/>
    </location>
</feature>
<organism evidence="2">
    <name type="scientific">Mytilinidion resinicola</name>
    <dbReference type="NCBI Taxonomy" id="574789"/>
    <lineage>
        <taxon>Eukaryota</taxon>
        <taxon>Fungi</taxon>
        <taxon>Dikarya</taxon>
        <taxon>Ascomycota</taxon>
        <taxon>Pezizomycotina</taxon>
        <taxon>Dothideomycetes</taxon>
        <taxon>Pleosporomycetidae</taxon>
        <taxon>Mytilinidiales</taxon>
        <taxon>Mytilinidiaceae</taxon>
        <taxon>Mytilinidion</taxon>
    </lineage>
</organism>
<keyword evidence="3" id="KW-1185">Reference proteome</keyword>
<evidence type="ECO:0000256" key="1">
    <source>
        <dbReference type="SAM" id="MobiDB-lite"/>
    </source>
</evidence>
<evidence type="ECO:0000313" key="2">
    <source>
        <dbReference type="EMBL" id="KAF2806999.1"/>
    </source>
</evidence>
<feature type="compositionally biased region" description="Low complexity" evidence="1">
    <location>
        <begin position="1"/>
        <end position="12"/>
    </location>
</feature>
<sequence length="98" mass="10853">MSANNYYQQGQPQYPPQSYGPPQGGYPQQGYPPQGGYPPQQMQYQQGPPQQAPRQKKDRGCLGAWYVKHSSFALNTRPLAPTSAKTAKAKNNTDVIRA</sequence>
<reference evidence="4" key="3">
    <citation type="submission" date="2025-04" db="UniProtKB">
        <authorList>
            <consortium name="RefSeq"/>
        </authorList>
    </citation>
    <scope>IDENTIFICATION</scope>
    <source>
        <strain evidence="4">CBS 304.34</strain>
    </source>
</reference>
<evidence type="ECO:0000313" key="3">
    <source>
        <dbReference type="Proteomes" id="UP000504636"/>
    </source>
</evidence>